<dbReference type="AlphaFoldDB" id="A0A327SMT0"/>
<keyword evidence="4 8" id="KW-0812">Transmembrane</keyword>
<gene>
    <name evidence="14" type="ORF">LY11_03106</name>
</gene>
<evidence type="ECO:0000256" key="7">
    <source>
        <dbReference type="ARBA" id="ARBA00023237"/>
    </source>
</evidence>
<keyword evidence="7 8" id="KW-0998">Cell outer membrane</keyword>
<evidence type="ECO:0000259" key="13">
    <source>
        <dbReference type="Pfam" id="PF07715"/>
    </source>
</evidence>
<dbReference type="SUPFAM" id="SSF56935">
    <property type="entry name" value="Porins"/>
    <property type="match status" value="1"/>
</dbReference>
<dbReference type="SUPFAM" id="SSF49464">
    <property type="entry name" value="Carboxypeptidase regulatory domain-like"/>
    <property type="match status" value="1"/>
</dbReference>
<proteinExistence type="inferred from homology"/>
<evidence type="ECO:0000256" key="11">
    <source>
        <dbReference type="SAM" id="SignalP"/>
    </source>
</evidence>
<dbReference type="Pfam" id="PF13715">
    <property type="entry name" value="CarbopepD_reg_2"/>
    <property type="match status" value="1"/>
</dbReference>
<dbReference type="InterPro" id="IPR036942">
    <property type="entry name" value="Beta-barrel_TonB_sf"/>
</dbReference>
<comment type="subcellular location">
    <subcellularLocation>
        <location evidence="1 8">Cell outer membrane</location>
        <topology evidence="1 8">Multi-pass membrane protein</topology>
    </subcellularLocation>
</comment>
<evidence type="ECO:0000256" key="5">
    <source>
        <dbReference type="ARBA" id="ARBA00023077"/>
    </source>
</evidence>
<evidence type="ECO:0000256" key="9">
    <source>
        <dbReference type="RuleBase" id="RU003357"/>
    </source>
</evidence>
<protein>
    <submittedName>
        <fullName evidence="14">TonB-linked SusC/RagA family outer membrane protein</fullName>
    </submittedName>
</protein>
<dbReference type="Gene3D" id="2.170.130.10">
    <property type="entry name" value="TonB-dependent receptor, plug domain"/>
    <property type="match status" value="1"/>
</dbReference>
<dbReference type="NCBIfam" id="TIGR04056">
    <property type="entry name" value="OMP_RagA_SusC"/>
    <property type="match status" value="1"/>
</dbReference>
<feature type="signal peptide" evidence="11">
    <location>
        <begin position="1"/>
        <end position="24"/>
    </location>
</feature>
<dbReference type="InterPro" id="IPR008969">
    <property type="entry name" value="CarboxyPept-like_regulatory"/>
</dbReference>
<dbReference type="GO" id="GO:0009279">
    <property type="term" value="C:cell outer membrane"/>
    <property type="evidence" value="ECO:0007669"/>
    <property type="project" value="UniProtKB-SubCell"/>
</dbReference>
<feature type="domain" description="TonB-dependent receptor plug" evidence="13">
    <location>
        <begin position="119"/>
        <end position="223"/>
    </location>
</feature>
<keyword evidence="2 8" id="KW-0813">Transport</keyword>
<dbReference type="Gene3D" id="2.60.40.1120">
    <property type="entry name" value="Carboxypeptidase-like, regulatory domain"/>
    <property type="match status" value="1"/>
</dbReference>
<dbReference type="EMBL" id="QLLR01000016">
    <property type="protein sequence ID" value="RAJ28833.1"/>
    <property type="molecule type" value="Genomic_DNA"/>
</dbReference>
<keyword evidence="5 9" id="KW-0798">TonB box</keyword>
<evidence type="ECO:0000256" key="2">
    <source>
        <dbReference type="ARBA" id="ARBA00022448"/>
    </source>
</evidence>
<keyword evidence="3 8" id="KW-1134">Transmembrane beta strand</keyword>
<evidence type="ECO:0000256" key="8">
    <source>
        <dbReference type="PROSITE-ProRule" id="PRU01360"/>
    </source>
</evidence>
<dbReference type="InterPro" id="IPR023997">
    <property type="entry name" value="TonB-dep_OMP_SusC/RagA_CS"/>
</dbReference>
<organism evidence="14 15">
    <name type="scientific">Pedobacter cryoconitis</name>
    <dbReference type="NCBI Taxonomy" id="188932"/>
    <lineage>
        <taxon>Bacteria</taxon>
        <taxon>Pseudomonadati</taxon>
        <taxon>Bacteroidota</taxon>
        <taxon>Sphingobacteriia</taxon>
        <taxon>Sphingobacteriales</taxon>
        <taxon>Sphingobacteriaceae</taxon>
        <taxon>Pedobacter</taxon>
    </lineage>
</organism>
<feature type="domain" description="TonB-dependent receptor-like beta-barrel" evidence="12">
    <location>
        <begin position="417"/>
        <end position="998"/>
    </location>
</feature>
<accession>A0A327SMT0</accession>
<dbReference type="InterPro" id="IPR023996">
    <property type="entry name" value="TonB-dep_OMP_SusC/RagA"/>
</dbReference>
<dbReference type="Gene3D" id="2.40.170.20">
    <property type="entry name" value="TonB-dependent receptor, beta-barrel domain"/>
    <property type="match status" value="1"/>
</dbReference>
<dbReference type="NCBIfam" id="TIGR04057">
    <property type="entry name" value="SusC_RagA_signa"/>
    <property type="match status" value="1"/>
</dbReference>
<evidence type="ECO:0000256" key="1">
    <source>
        <dbReference type="ARBA" id="ARBA00004571"/>
    </source>
</evidence>
<dbReference type="InterPro" id="IPR000531">
    <property type="entry name" value="Beta-barrel_TonB"/>
</dbReference>
<evidence type="ECO:0000313" key="15">
    <source>
        <dbReference type="Proteomes" id="UP000249754"/>
    </source>
</evidence>
<keyword evidence="6 8" id="KW-0472">Membrane</keyword>
<evidence type="ECO:0000313" key="14">
    <source>
        <dbReference type="EMBL" id="RAJ28833.1"/>
    </source>
</evidence>
<dbReference type="PROSITE" id="PS52016">
    <property type="entry name" value="TONB_DEPENDENT_REC_3"/>
    <property type="match status" value="1"/>
</dbReference>
<reference evidence="14 15" key="1">
    <citation type="submission" date="2018-06" db="EMBL/GenBank/DDBJ databases">
        <title>Genomic Encyclopedia of Archaeal and Bacterial Type Strains, Phase II (KMG-II): from individual species to whole genera.</title>
        <authorList>
            <person name="Goeker M."/>
        </authorList>
    </citation>
    <scope>NUCLEOTIDE SEQUENCE [LARGE SCALE GENOMIC DNA]</scope>
    <source>
        <strain evidence="14 15">DSM 14825</strain>
    </source>
</reference>
<feature type="chain" id="PRO_5016453132" evidence="11">
    <location>
        <begin position="25"/>
        <end position="1034"/>
    </location>
</feature>
<dbReference type="InterPro" id="IPR037066">
    <property type="entry name" value="Plug_dom_sf"/>
</dbReference>
<comment type="similarity">
    <text evidence="8 9">Belongs to the TonB-dependent receptor family.</text>
</comment>
<evidence type="ECO:0000256" key="6">
    <source>
        <dbReference type="ARBA" id="ARBA00023136"/>
    </source>
</evidence>
<dbReference type="InterPro" id="IPR039426">
    <property type="entry name" value="TonB-dep_rcpt-like"/>
</dbReference>
<dbReference type="Pfam" id="PF07715">
    <property type="entry name" value="Plug"/>
    <property type="match status" value="1"/>
</dbReference>
<evidence type="ECO:0000256" key="3">
    <source>
        <dbReference type="ARBA" id="ARBA00022452"/>
    </source>
</evidence>
<dbReference type="Pfam" id="PF00593">
    <property type="entry name" value="TonB_dep_Rec_b-barrel"/>
    <property type="match status" value="1"/>
</dbReference>
<dbReference type="InterPro" id="IPR012910">
    <property type="entry name" value="Plug_dom"/>
</dbReference>
<dbReference type="RefSeq" id="WP_245952794.1">
    <property type="nucleotide sequence ID" value="NZ_QLLR01000016.1"/>
</dbReference>
<feature type="region of interest" description="Disordered" evidence="10">
    <location>
        <begin position="503"/>
        <end position="522"/>
    </location>
</feature>
<dbReference type="Proteomes" id="UP000249754">
    <property type="component" value="Unassembled WGS sequence"/>
</dbReference>
<evidence type="ECO:0000256" key="10">
    <source>
        <dbReference type="SAM" id="MobiDB-lite"/>
    </source>
</evidence>
<name>A0A327SMT0_9SPHI</name>
<sequence length="1034" mass="113757">MKRNLYFSLGMVLLMVLSGFAALAQVKISGKVTNEYNVPFPGVIVQQLNTQNKTATDANGNYTITLSEAGAKSLVFNYLGYTALTLPYSGSGPLNVSLKPGTSDLDEVVVLGYTSQKKSALTGATGLVNMADAEKRRVSDVSQVLQGQVAGVQVTQSTGAPGDPINITIRGQGTINGNNPLFIVDGVSTYDISFLNPGDIKTMTVLKDASAAAMYGSRASGGVIVITTNQGASGLSKIDFTYFNGIQKVSNLPKMLNTQQYLNVQEQAWNNTTGLSGTNPYTTAKSRTDLANTDWLKELFETGRSQSAQLSISGGSDKITYLLAGGYYKQDGIVIYGNDGYKRLNFRANVNANVTDRFKVGTNLQISNETQDALSSKGDAPGIIRHAFLRPPVLSVYKDPSDLTWSAANPFTDLPFYKNNNQVNGWDKSFELTSNPIALANFSNDKRTSFRTFGNAYGEYAFLKDKSLKVRTNLGMDLLFRHNKAFLVNFGDDNGEGAKDASGNFIDPGAGRQNRPNGLNEERGQQTNITWTNTVSYDKIIGKNVFNALVGSEYISNKSDAISASRRRYDYTSPSFQYIDLGGTALNLFNGGSGTENNLFSVFGTVTYSYDNKYFVTANMRADASSRFGENNKWGYFPSFSAGWKISEENFMKPMEWISDLKLRASYGSLGNQYAIGDYDYQTLFTKDGEEYKKLRYGNPDLKWERVTQANIGLDLGLIKNSLYISMDYFQKVTSDILLPLQLPGFIGDLQPTRVNAGEVKNKGFEFGLTYANNDHAFKYRVNGNFATLSNQVTKLHPNLPLVGADNSPYRTVVGQPINAYYGYKMVGIYQNAAEIASYLHGTPGYAQKPGDIKFADLNNDGIIDDKDRTFLGSNIPKFTYGLNLSGSYRGFDLSVLLQGVQGVDRYNQLKQIIDYDTRPFNHTTAVLDAWHGEGTSNTTPRLSQNATGGEKISSIFVEDASYLRIKNVELGYSFGNVIKKLKMGVQDIRLYVSGQNLYTRTKYTGLDPETVDLIDYGTYPQSKAYLFGVNIKF</sequence>
<evidence type="ECO:0000256" key="4">
    <source>
        <dbReference type="ARBA" id="ARBA00022692"/>
    </source>
</evidence>
<keyword evidence="11" id="KW-0732">Signal</keyword>
<comment type="caution">
    <text evidence="14">The sequence shown here is derived from an EMBL/GenBank/DDBJ whole genome shotgun (WGS) entry which is preliminary data.</text>
</comment>
<evidence type="ECO:0000259" key="12">
    <source>
        <dbReference type="Pfam" id="PF00593"/>
    </source>
</evidence>